<dbReference type="EC" id="1.1.5.4" evidence="5"/>
<evidence type="ECO:0000313" key="13">
    <source>
        <dbReference type="Proteomes" id="UP000249754"/>
    </source>
</evidence>
<evidence type="ECO:0000256" key="1">
    <source>
        <dbReference type="ARBA" id="ARBA00001139"/>
    </source>
</evidence>
<protein>
    <recommendedName>
        <fullName evidence="5">malate dehydrogenase (quinone)</fullName>
        <ecNumber evidence="5">1.1.5.4</ecNumber>
    </recommendedName>
    <alternativeName>
        <fullName evidence="11">MQO</fullName>
    </alternativeName>
    <alternativeName>
        <fullName evidence="10">Malate dehydrogenase [quinone]</fullName>
    </alternativeName>
</protein>
<reference evidence="12 13" key="1">
    <citation type="submission" date="2018-06" db="EMBL/GenBank/DDBJ databases">
        <title>Genomic Encyclopedia of Archaeal and Bacterial Type Strains, Phase II (KMG-II): from individual species to whole genera.</title>
        <authorList>
            <person name="Goeker M."/>
        </authorList>
    </citation>
    <scope>NUCLEOTIDE SEQUENCE [LARGE SCALE GENOMIC DNA]</scope>
    <source>
        <strain evidence="12 13">DSM 14825</strain>
    </source>
</reference>
<comment type="similarity">
    <text evidence="4">Belongs to the MQO family.</text>
</comment>
<dbReference type="GO" id="GO:0006099">
    <property type="term" value="P:tricarboxylic acid cycle"/>
    <property type="evidence" value="ECO:0007669"/>
    <property type="project" value="UniProtKB-UniPathway"/>
</dbReference>
<keyword evidence="7" id="KW-0285">Flavoprotein</keyword>
<evidence type="ECO:0000313" key="12">
    <source>
        <dbReference type="EMBL" id="RAJ33053.1"/>
    </source>
</evidence>
<comment type="caution">
    <text evidence="12">The sequence shown here is derived from an EMBL/GenBank/DDBJ whole genome shotgun (WGS) entry which is preliminary data.</text>
</comment>
<evidence type="ECO:0000256" key="11">
    <source>
        <dbReference type="ARBA" id="ARBA00031550"/>
    </source>
</evidence>
<evidence type="ECO:0000256" key="2">
    <source>
        <dbReference type="ARBA" id="ARBA00001974"/>
    </source>
</evidence>
<evidence type="ECO:0000256" key="3">
    <source>
        <dbReference type="ARBA" id="ARBA00005012"/>
    </source>
</evidence>
<keyword evidence="6" id="KW-0816">Tricarboxylic acid cycle</keyword>
<evidence type="ECO:0000256" key="6">
    <source>
        <dbReference type="ARBA" id="ARBA00022532"/>
    </source>
</evidence>
<keyword evidence="8" id="KW-0274">FAD</keyword>
<sequence length="114" mass="12502">MKIHSHLYLDLFSSIDPHKILPLLAVGRDNMALTKYLIGQVLESKEERFTALHEFFPEANEEDWSLETAGQRVQIIKKDPVHGGILEFGTELVGSADQSIIAMLGASPGASTAV</sequence>
<organism evidence="12 13">
    <name type="scientific">Pedobacter cryoconitis</name>
    <dbReference type="NCBI Taxonomy" id="188932"/>
    <lineage>
        <taxon>Bacteria</taxon>
        <taxon>Pseudomonadati</taxon>
        <taxon>Bacteroidota</taxon>
        <taxon>Sphingobacteriia</taxon>
        <taxon>Sphingobacteriales</taxon>
        <taxon>Sphingobacteriaceae</taxon>
        <taxon>Pedobacter</taxon>
    </lineage>
</organism>
<evidence type="ECO:0000256" key="4">
    <source>
        <dbReference type="ARBA" id="ARBA00006389"/>
    </source>
</evidence>
<dbReference type="Pfam" id="PF06039">
    <property type="entry name" value="Mqo"/>
    <property type="match status" value="1"/>
</dbReference>
<dbReference type="UniPathway" id="UPA00223">
    <property type="reaction ID" value="UER01008"/>
</dbReference>
<comment type="pathway">
    <text evidence="3">Carbohydrate metabolism; tricarboxylic acid cycle; oxaloacetate from (S)-malate (quinone route): step 1/1.</text>
</comment>
<evidence type="ECO:0000256" key="8">
    <source>
        <dbReference type="ARBA" id="ARBA00022827"/>
    </source>
</evidence>
<evidence type="ECO:0000256" key="7">
    <source>
        <dbReference type="ARBA" id="ARBA00022630"/>
    </source>
</evidence>
<dbReference type="EMBL" id="QLLR01000005">
    <property type="protein sequence ID" value="RAJ33053.1"/>
    <property type="molecule type" value="Genomic_DNA"/>
</dbReference>
<evidence type="ECO:0000256" key="5">
    <source>
        <dbReference type="ARBA" id="ARBA00013026"/>
    </source>
</evidence>
<dbReference type="Proteomes" id="UP000249754">
    <property type="component" value="Unassembled WGS sequence"/>
</dbReference>
<comment type="catalytic activity">
    <reaction evidence="1">
        <text>(S)-malate + a quinone = a quinol + oxaloacetate</text>
        <dbReference type="Rhea" id="RHEA:46012"/>
        <dbReference type="ChEBI" id="CHEBI:15589"/>
        <dbReference type="ChEBI" id="CHEBI:16452"/>
        <dbReference type="ChEBI" id="CHEBI:24646"/>
        <dbReference type="ChEBI" id="CHEBI:132124"/>
        <dbReference type="EC" id="1.1.5.4"/>
    </reaction>
</comment>
<proteinExistence type="inferred from homology"/>
<dbReference type="AlphaFoldDB" id="A0A327SZZ0"/>
<keyword evidence="9" id="KW-0560">Oxidoreductase</keyword>
<accession>A0A327SZZ0</accession>
<evidence type="ECO:0000256" key="10">
    <source>
        <dbReference type="ARBA" id="ARBA00030660"/>
    </source>
</evidence>
<name>A0A327SZZ0_9SPHI</name>
<dbReference type="GO" id="GO:0008924">
    <property type="term" value="F:L-malate dehydrogenase (quinone) activity"/>
    <property type="evidence" value="ECO:0007669"/>
    <property type="project" value="UniProtKB-EC"/>
</dbReference>
<dbReference type="InterPro" id="IPR006231">
    <property type="entry name" value="MQO"/>
</dbReference>
<comment type="cofactor">
    <cofactor evidence="2">
        <name>FAD</name>
        <dbReference type="ChEBI" id="CHEBI:57692"/>
    </cofactor>
</comment>
<gene>
    <name evidence="12" type="ORF">LY11_01743</name>
</gene>
<evidence type="ECO:0000256" key="9">
    <source>
        <dbReference type="ARBA" id="ARBA00023002"/>
    </source>
</evidence>